<comment type="subcellular location">
    <subcellularLocation>
        <location evidence="1">Cell membrane</location>
        <topology evidence="1">Multi-pass membrane protein</topology>
    </subcellularLocation>
</comment>
<keyword evidence="7 9" id="KW-0675">Receptor</keyword>
<name>A0A670I139_PODMU</name>
<keyword evidence="4 10" id="KW-1133">Transmembrane helix</keyword>
<evidence type="ECO:0000256" key="3">
    <source>
        <dbReference type="ARBA" id="ARBA00022692"/>
    </source>
</evidence>
<accession>A0A670I139</accession>
<feature type="transmembrane region" description="Helical" evidence="10">
    <location>
        <begin position="178"/>
        <end position="201"/>
    </location>
</feature>
<evidence type="ECO:0000259" key="11">
    <source>
        <dbReference type="PROSITE" id="PS50262"/>
    </source>
</evidence>
<proteinExistence type="inferred from homology"/>
<evidence type="ECO:0000256" key="4">
    <source>
        <dbReference type="ARBA" id="ARBA00022989"/>
    </source>
</evidence>
<feature type="transmembrane region" description="Helical" evidence="10">
    <location>
        <begin position="13"/>
        <end position="34"/>
    </location>
</feature>
<dbReference type="PROSITE" id="PS50262">
    <property type="entry name" value="G_PROTEIN_RECEP_F1_2"/>
    <property type="match status" value="1"/>
</dbReference>
<dbReference type="InterPro" id="IPR000276">
    <property type="entry name" value="GPCR_Rhodpsn"/>
</dbReference>
<keyword evidence="5 9" id="KW-0297">G-protein coupled receptor</keyword>
<dbReference type="PROSITE" id="PS00237">
    <property type="entry name" value="G_PROTEIN_RECEP_F1_1"/>
    <property type="match status" value="1"/>
</dbReference>
<dbReference type="SUPFAM" id="SSF81321">
    <property type="entry name" value="Family A G protein-coupled receptor-like"/>
    <property type="match status" value="1"/>
</dbReference>
<evidence type="ECO:0000256" key="1">
    <source>
        <dbReference type="ARBA" id="ARBA00004651"/>
    </source>
</evidence>
<dbReference type="AlphaFoldDB" id="A0A670I139"/>
<keyword evidence="6 10" id="KW-0472">Membrane</keyword>
<dbReference type="GO" id="GO:0004930">
    <property type="term" value="F:G protein-coupled receptor activity"/>
    <property type="evidence" value="ECO:0007669"/>
    <property type="project" value="UniProtKB-KW"/>
</dbReference>
<evidence type="ECO:0000313" key="12">
    <source>
        <dbReference type="Ensembl" id="ENSPMRP00000005648.1"/>
    </source>
</evidence>
<evidence type="ECO:0000256" key="2">
    <source>
        <dbReference type="ARBA" id="ARBA00022475"/>
    </source>
</evidence>
<keyword evidence="13" id="KW-1185">Reference proteome</keyword>
<comment type="similarity">
    <text evidence="9">Belongs to the G-protein coupled receptor 1 family.</text>
</comment>
<evidence type="ECO:0000256" key="6">
    <source>
        <dbReference type="ARBA" id="ARBA00023136"/>
    </source>
</evidence>
<reference evidence="12 13" key="1">
    <citation type="journal article" date="2019" name="Proc. Natl. Acad. Sci. U.S.A.">
        <title>Regulatory changes in pterin and carotenoid genes underlie balanced color polymorphisms in the wall lizard.</title>
        <authorList>
            <person name="Andrade P."/>
            <person name="Pinho C."/>
            <person name="Perez I de Lanuza G."/>
            <person name="Afonso S."/>
            <person name="Brejcha J."/>
            <person name="Rubin C.J."/>
            <person name="Wallerman O."/>
            <person name="Pereira P."/>
            <person name="Sabatino S.J."/>
            <person name="Bellati A."/>
            <person name="Pellitteri-Rosa D."/>
            <person name="Bosakova Z."/>
            <person name="Bunikis I."/>
            <person name="Carretero M.A."/>
            <person name="Feiner N."/>
            <person name="Marsik P."/>
            <person name="Pauperio F."/>
            <person name="Salvi D."/>
            <person name="Soler L."/>
            <person name="While G.M."/>
            <person name="Uller T."/>
            <person name="Font E."/>
            <person name="Andersson L."/>
            <person name="Carneiro M."/>
        </authorList>
    </citation>
    <scope>NUCLEOTIDE SEQUENCE</scope>
</reference>
<reference evidence="12" key="2">
    <citation type="submission" date="2025-08" db="UniProtKB">
        <authorList>
            <consortium name="Ensembl"/>
        </authorList>
    </citation>
    <scope>IDENTIFICATION</scope>
</reference>
<dbReference type="PANTHER" id="PTHR46272">
    <property type="entry name" value="G_PROTEIN_RECEP_F1_2 DOMAIN-CONTAINING PROTEIN"/>
    <property type="match status" value="1"/>
</dbReference>
<dbReference type="Pfam" id="PF00001">
    <property type="entry name" value="7tm_1"/>
    <property type="match status" value="1"/>
</dbReference>
<feature type="domain" description="G-protein coupled receptors family 1 profile" evidence="11">
    <location>
        <begin position="25"/>
        <end position="297"/>
    </location>
</feature>
<keyword evidence="3 9" id="KW-0812">Transmembrane</keyword>
<dbReference type="Proteomes" id="UP000472272">
    <property type="component" value="Chromosome 6"/>
</dbReference>
<reference evidence="12" key="3">
    <citation type="submission" date="2025-09" db="UniProtKB">
        <authorList>
            <consortium name="Ensembl"/>
        </authorList>
    </citation>
    <scope>IDENTIFICATION</scope>
</reference>
<dbReference type="OMA" id="FNYGAYN"/>
<dbReference type="InterPro" id="IPR017452">
    <property type="entry name" value="GPCR_Rhodpsn_7TM"/>
</dbReference>
<keyword evidence="8 9" id="KW-0807">Transducer</keyword>
<keyword evidence="2" id="KW-1003">Cell membrane</keyword>
<dbReference type="GeneTree" id="ENSGT00940000166133"/>
<organism evidence="12 13">
    <name type="scientific">Podarcis muralis</name>
    <name type="common">Wall lizard</name>
    <name type="synonym">Lacerta muralis</name>
    <dbReference type="NCBI Taxonomy" id="64176"/>
    <lineage>
        <taxon>Eukaryota</taxon>
        <taxon>Metazoa</taxon>
        <taxon>Chordata</taxon>
        <taxon>Craniata</taxon>
        <taxon>Vertebrata</taxon>
        <taxon>Euteleostomi</taxon>
        <taxon>Lepidosauria</taxon>
        <taxon>Squamata</taxon>
        <taxon>Bifurcata</taxon>
        <taxon>Unidentata</taxon>
        <taxon>Episquamata</taxon>
        <taxon>Laterata</taxon>
        <taxon>Lacertibaenia</taxon>
        <taxon>Lacertidae</taxon>
        <taxon>Podarcis</taxon>
    </lineage>
</organism>
<evidence type="ECO:0000256" key="5">
    <source>
        <dbReference type="ARBA" id="ARBA00023040"/>
    </source>
</evidence>
<evidence type="ECO:0000313" key="13">
    <source>
        <dbReference type="Proteomes" id="UP000472272"/>
    </source>
</evidence>
<feature type="transmembrane region" description="Helical" evidence="10">
    <location>
        <begin position="128"/>
        <end position="148"/>
    </location>
</feature>
<dbReference type="InterPro" id="IPR052477">
    <property type="entry name" value="Orphan_GPCR1"/>
</dbReference>
<protein>
    <recommendedName>
        <fullName evidence="11">G-protein coupled receptors family 1 profile domain-containing protein</fullName>
    </recommendedName>
</protein>
<dbReference type="Ensembl" id="ENSPMRT00000006009.1">
    <property type="protein sequence ID" value="ENSPMRP00000005648.1"/>
    <property type="gene ID" value="ENSPMRG00000003840.1"/>
</dbReference>
<dbReference type="Gene3D" id="1.20.1070.10">
    <property type="entry name" value="Rhodopsin 7-helix transmembrane proteins"/>
    <property type="match status" value="1"/>
</dbReference>
<feature type="transmembrane region" description="Helical" evidence="10">
    <location>
        <begin position="85"/>
        <end position="107"/>
    </location>
</feature>
<dbReference type="PRINTS" id="PR00237">
    <property type="entry name" value="GPCRRHODOPSN"/>
</dbReference>
<evidence type="ECO:0000256" key="8">
    <source>
        <dbReference type="ARBA" id="ARBA00023224"/>
    </source>
</evidence>
<evidence type="ECO:0000256" key="7">
    <source>
        <dbReference type="ARBA" id="ARBA00023170"/>
    </source>
</evidence>
<dbReference type="PANTHER" id="PTHR46272:SF5">
    <property type="entry name" value="G-PROTEIN COUPLED RECEPTORS FAMILY 1 PROFILE DOMAIN-CONTAINING PROTEIN"/>
    <property type="match status" value="1"/>
</dbReference>
<feature type="transmembrane region" description="Helical" evidence="10">
    <location>
        <begin position="46"/>
        <end position="65"/>
    </location>
</feature>
<evidence type="ECO:0000256" key="9">
    <source>
        <dbReference type="RuleBase" id="RU000688"/>
    </source>
</evidence>
<sequence>MPSEHWMVTLNKVFYPLLAIIGIPSNIMTLFILWRKNCRIAPSSQYHLMAMSFSDTVVLVLFVLLEMVTEHFSERPFWYSDPWCTLRDVFCYGAVNTSVWLVVSFTIERFITINTFRLKMRICSARNTLYAIGVIHVCSYLVAIPHYWSNYSAVENATGLSICKYNPTLSRTYVEALVWFQTSLLYIIPYTIIITLNSLILRQIMRHNKVHCLSREMLHRTPPKTHLGKPKKKSVILLVTVSMTFAYLCTTRFVTQIIIKTTYYDIERKDYSKTINIVADIGTMLEMTNTAANMYLYACTQSAFRRELIQYLKIIVHPWQAKRKTLPVVFQA</sequence>
<evidence type="ECO:0000256" key="10">
    <source>
        <dbReference type="SAM" id="Phobius"/>
    </source>
</evidence>
<feature type="transmembrane region" description="Helical" evidence="10">
    <location>
        <begin position="234"/>
        <end position="254"/>
    </location>
</feature>
<dbReference type="GO" id="GO:0005886">
    <property type="term" value="C:plasma membrane"/>
    <property type="evidence" value="ECO:0007669"/>
    <property type="project" value="UniProtKB-SubCell"/>
</dbReference>